<keyword evidence="3" id="KW-0413">Isomerase</keyword>
<dbReference type="GO" id="GO:0016853">
    <property type="term" value="F:isomerase activity"/>
    <property type="evidence" value="ECO:0007669"/>
    <property type="project" value="UniProtKB-KW"/>
</dbReference>
<evidence type="ECO:0000313" key="3">
    <source>
        <dbReference type="EMBL" id="MDR6535054.1"/>
    </source>
</evidence>
<reference evidence="3 4" key="1">
    <citation type="submission" date="2023-07" db="EMBL/GenBank/DDBJ databases">
        <title>Sorghum-associated microbial communities from plants grown in Nebraska, USA.</title>
        <authorList>
            <person name="Schachtman D."/>
        </authorList>
    </citation>
    <scope>NUCLEOTIDE SEQUENCE [LARGE SCALE GENOMIC DNA]</scope>
    <source>
        <strain evidence="3 4">DS1781</strain>
    </source>
</reference>
<accession>A0ABU1N9E6</accession>
<dbReference type="Gene3D" id="3.20.20.150">
    <property type="entry name" value="Divalent-metal-dependent TIM barrel enzymes"/>
    <property type="match status" value="1"/>
</dbReference>
<dbReference type="SUPFAM" id="SSF51658">
    <property type="entry name" value="Xylose isomerase-like"/>
    <property type="match status" value="1"/>
</dbReference>
<name>A0ABU1N9E6_9BURK</name>
<comment type="caution">
    <text evidence="3">The sequence shown here is derived from an EMBL/GenBank/DDBJ whole genome shotgun (WGS) entry which is preliminary data.</text>
</comment>
<dbReference type="InterPro" id="IPR013022">
    <property type="entry name" value="Xyl_isomerase-like_TIM-brl"/>
</dbReference>
<dbReference type="InterPro" id="IPR050312">
    <property type="entry name" value="IolE/XylAMocC-like"/>
</dbReference>
<dbReference type="RefSeq" id="WP_309898811.1">
    <property type="nucleotide sequence ID" value="NZ_JAVDRF010000002.1"/>
</dbReference>
<protein>
    <submittedName>
        <fullName evidence="3">Sugar phosphate isomerase/epimerase</fullName>
    </submittedName>
</protein>
<organism evidence="3 4">
    <name type="scientific">Variovorax soli</name>
    <dbReference type="NCBI Taxonomy" id="376815"/>
    <lineage>
        <taxon>Bacteria</taxon>
        <taxon>Pseudomonadati</taxon>
        <taxon>Pseudomonadota</taxon>
        <taxon>Betaproteobacteria</taxon>
        <taxon>Burkholderiales</taxon>
        <taxon>Comamonadaceae</taxon>
        <taxon>Variovorax</taxon>
    </lineage>
</organism>
<evidence type="ECO:0000313" key="4">
    <source>
        <dbReference type="Proteomes" id="UP001184230"/>
    </source>
</evidence>
<sequence>MSGNPRRREVRGLTLGFLSLGASAAPLDVLSAAAQAGFGAAGLRISARNPGDSWSRPNAEGDGLEQIRARAEALSIRISSISGYYVSDKTSLSHLLANVEAARRLGAPLISQGCFEPKLGRVAGLLRDYARAAADVGVRIALEFMPMSTLKTIDDTRRVIAESDARNVGLLIDSLHLARSGAGASDVRALDPRSIYLTQLCDAPAVRAPTTTLFDEAMSGRLYLGDGGLDLKGLVAALPPDAEIELETPVVGDAALPGGERAKRAAEKAAAFFASHFG</sequence>
<dbReference type="Proteomes" id="UP001184230">
    <property type="component" value="Unassembled WGS sequence"/>
</dbReference>
<feature type="domain" description="Xylose isomerase-like TIM barrel" evidence="2">
    <location>
        <begin position="31"/>
        <end position="261"/>
    </location>
</feature>
<dbReference type="PANTHER" id="PTHR12110:SF48">
    <property type="entry name" value="BLL3656 PROTEIN"/>
    <property type="match status" value="1"/>
</dbReference>
<feature type="chain" id="PRO_5047179096" evidence="1">
    <location>
        <begin position="25"/>
        <end position="278"/>
    </location>
</feature>
<dbReference type="InterPro" id="IPR036237">
    <property type="entry name" value="Xyl_isomerase-like_sf"/>
</dbReference>
<keyword evidence="4" id="KW-1185">Reference proteome</keyword>
<evidence type="ECO:0000256" key="1">
    <source>
        <dbReference type="SAM" id="SignalP"/>
    </source>
</evidence>
<gene>
    <name evidence="3" type="ORF">J2739_000814</name>
</gene>
<dbReference type="Pfam" id="PF01261">
    <property type="entry name" value="AP_endonuc_2"/>
    <property type="match status" value="1"/>
</dbReference>
<evidence type="ECO:0000259" key="2">
    <source>
        <dbReference type="Pfam" id="PF01261"/>
    </source>
</evidence>
<proteinExistence type="predicted"/>
<dbReference type="PANTHER" id="PTHR12110">
    <property type="entry name" value="HYDROXYPYRUVATE ISOMERASE"/>
    <property type="match status" value="1"/>
</dbReference>
<keyword evidence="1" id="KW-0732">Signal</keyword>
<feature type="signal peptide" evidence="1">
    <location>
        <begin position="1"/>
        <end position="24"/>
    </location>
</feature>
<dbReference type="EMBL" id="JAVDRF010000002">
    <property type="protein sequence ID" value="MDR6535054.1"/>
    <property type="molecule type" value="Genomic_DNA"/>
</dbReference>